<dbReference type="InterPro" id="IPR051833">
    <property type="entry name" value="TC-DDR_regulator"/>
</dbReference>
<dbReference type="GO" id="GO:0005634">
    <property type="term" value="C:nucleus"/>
    <property type="evidence" value="ECO:0007669"/>
    <property type="project" value="TreeGrafter"/>
</dbReference>
<proteinExistence type="predicted"/>
<dbReference type="Pfam" id="PF12478">
    <property type="entry name" value="UBAP2-Lig"/>
    <property type="match status" value="1"/>
</dbReference>
<evidence type="ECO:0000313" key="6">
    <source>
        <dbReference type="Proteomes" id="UP000821866"/>
    </source>
</evidence>
<dbReference type="Proteomes" id="UP000821866">
    <property type="component" value="Chromosome 1"/>
</dbReference>
<evidence type="ECO:0000256" key="4">
    <source>
        <dbReference type="SAM" id="MobiDB-lite"/>
    </source>
</evidence>
<protein>
    <submittedName>
        <fullName evidence="5">Uncharacterized protein</fullName>
    </submittedName>
</protein>
<keyword evidence="3" id="KW-0597">Phosphoprotein</keyword>
<feature type="compositionally biased region" description="Low complexity" evidence="4">
    <location>
        <begin position="53"/>
        <end position="72"/>
    </location>
</feature>
<evidence type="ECO:0000256" key="2">
    <source>
        <dbReference type="ARBA" id="ARBA00022490"/>
    </source>
</evidence>
<keyword evidence="6" id="KW-1185">Reference proteome</keyword>
<reference evidence="5" key="1">
    <citation type="journal article" date="2020" name="Cell">
        <title>Large-Scale Comparative Analyses of Tick Genomes Elucidate Their Genetic Diversity and Vector Capacities.</title>
        <authorList>
            <consortium name="Tick Genome and Microbiome Consortium (TIGMIC)"/>
            <person name="Jia N."/>
            <person name="Wang J."/>
            <person name="Shi W."/>
            <person name="Du L."/>
            <person name="Sun Y."/>
            <person name="Zhan W."/>
            <person name="Jiang J.F."/>
            <person name="Wang Q."/>
            <person name="Zhang B."/>
            <person name="Ji P."/>
            <person name="Bell-Sakyi L."/>
            <person name="Cui X.M."/>
            <person name="Yuan T.T."/>
            <person name="Jiang B.G."/>
            <person name="Yang W.F."/>
            <person name="Lam T.T."/>
            <person name="Chang Q.C."/>
            <person name="Ding S.J."/>
            <person name="Wang X.J."/>
            <person name="Zhu J.G."/>
            <person name="Ruan X.D."/>
            <person name="Zhao L."/>
            <person name="Wei J.T."/>
            <person name="Ye R.Z."/>
            <person name="Que T.C."/>
            <person name="Du C.H."/>
            <person name="Zhou Y.H."/>
            <person name="Cheng J.X."/>
            <person name="Dai P.F."/>
            <person name="Guo W.B."/>
            <person name="Han X.H."/>
            <person name="Huang E.J."/>
            <person name="Li L.F."/>
            <person name="Wei W."/>
            <person name="Gao Y.C."/>
            <person name="Liu J.Z."/>
            <person name="Shao H.Z."/>
            <person name="Wang X."/>
            <person name="Wang C.C."/>
            <person name="Yang T.C."/>
            <person name="Huo Q.B."/>
            <person name="Li W."/>
            <person name="Chen H.Y."/>
            <person name="Chen S.E."/>
            <person name="Zhou L.G."/>
            <person name="Ni X.B."/>
            <person name="Tian J.H."/>
            <person name="Sheng Y."/>
            <person name="Liu T."/>
            <person name="Pan Y.S."/>
            <person name="Xia L.Y."/>
            <person name="Li J."/>
            <person name="Zhao F."/>
            <person name="Cao W.C."/>
        </authorList>
    </citation>
    <scope>NUCLEOTIDE SEQUENCE</scope>
    <source>
        <strain evidence="5">Rmic-2018</strain>
    </source>
</reference>
<accession>A0A9J6F0L7</accession>
<dbReference type="InterPro" id="IPR022166">
    <property type="entry name" value="UBAP2/Lig"/>
</dbReference>
<evidence type="ECO:0000256" key="1">
    <source>
        <dbReference type="ARBA" id="ARBA00004496"/>
    </source>
</evidence>
<evidence type="ECO:0000256" key="3">
    <source>
        <dbReference type="ARBA" id="ARBA00022553"/>
    </source>
</evidence>
<comment type="subcellular location">
    <subcellularLocation>
        <location evidence="1">Cytoplasm</location>
    </subcellularLocation>
</comment>
<dbReference type="PANTHER" id="PTHR16308">
    <property type="entry name" value="UBIQUITIN ASSOCIATED PROTEIN 2-LIKE/LINGERER"/>
    <property type="match status" value="1"/>
</dbReference>
<keyword evidence="2" id="KW-0963">Cytoplasm</keyword>
<reference evidence="5" key="2">
    <citation type="submission" date="2021-09" db="EMBL/GenBank/DDBJ databases">
        <authorList>
            <person name="Jia N."/>
            <person name="Wang J."/>
            <person name="Shi W."/>
            <person name="Du L."/>
            <person name="Sun Y."/>
            <person name="Zhan W."/>
            <person name="Jiang J."/>
            <person name="Wang Q."/>
            <person name="Zhang B."/>
            <person name="Ji P."/>
            <person name="Sakyi L.B."/>
            <person name="Cui X."/>
            <person name="Yuan T."/>
            <person name="Jiang B."/>
            <person name="Yang W."/>
            <person name="Lam T.T.-Y."/>
            <person name="Chang Q."/>
            <person name="Ding S."/>
            <person name="Wang X."/>
            <person name="Zhu J."/>
            <person name="Ruan X."/>
            <person name="Zhao L."/>
            <person name="Wei J."/>
            <person name="Que T."/>
            <person name="Du C."/>
            <person name="Cheng J."/>
            <person name="Dai P."/>
            <person name="Han X."/>
            <person name="Huang E."/>
            <person name="Gao Y."/>
            <person name="Liu J."/>
            <person name="Shao H."/>
            <person name="Ye R."/>
            <person name="Li L."/>
            <person name="Wei W."/>
            <person name="Wang X."/>
            <person name="Wang C."/>
            <person name="Huo Q."/>
            <person name="Li W."/>
            <person name="Guo W."/>
            <person name="Chen H."/>
            <person name="Chen S."/>
            <person name="Zhou L."/>
            <person name="Zhou L."/>
            <person name="Ni X."/>
            <person name="Tian J."/>
            <person name="Zhou Y."/>
            <person name="Sheng Y."/>
            <person name="Liu T."/>
            <person name="Pan Y."/>
            <person name="Xia L."/>
            <person name="Li J."/>
            <person name="Zhao F."/>
            <person name="Cao W."/>
        </authorList>
    </citation>
    <scope>NUCLEOTIDE SEQUENCE</scope>
    <source>
        <strain evidence="5">Rmic-2018</strain>
        <tissue evidence="5">Larvae</tissue>
    </source>
</reference>
<gene>
    <name evidence="5" type="ORF">HPB51_008700</name>
</gene>
<sequence length="223" mass="23283">MGVTVLSCGDGEYFVGGVDGYIRAKLFSDLGERVGSAANSVSNSSYPVAQVVSSTDSPSVTTSKPVPAPQRTKTPRVRVPPPSKVSELHDKIPESAVEMPEDSAVSSLEVQFGGLEFGTDTFDFGANDGLAAVSTAQPTMPPGLVQTEQSSVAASVPSSTPYMDGHHSVSVTTRFSPMHSEAMVGRKRARHWLEAEVLPPGDGRFGALISLLCSAPSASIDIC</sequence>
<dbReference type="GO" id="GO:0005737">
    <property type="term" value="C:cytoplasm"/>
    <property type="evidence" value="ECO:0007669"/>
    <property type="project" value="UniProtKB-SubCell"/>
</dbReference>
<dbReference type="AlphaFoldDB" id="A0A9J6F0L7"/>
<evidence type="ECO:0000313" key="5">
    <source>
        <dbReference type="EMBL" id="KAH8039768.1"/>
    </source>
</evidence>
<dbReference type="PANTHER" id="PTHR16308:SF13">
    <property type="entry name" value="PROTEIN LINGERER"/>
    <property type="match status" value="1"/>
</dbReference>
<dbReference type="VEuPathDB" id="VectorBase:LOC119174257"/>
<dbReference type="EMBL" id="JABSTU010000001">
    <property type="protein sequence ID" value="KAH8039768.1"/>
    <property type="molecule type" value="Genomic_DNA"/>
</dbReference>
<feature type="region of interest" description="Disordered" evidence="4">
    <location>
        <begin position="53"/>
        <end position="87"/>
    </location>
</feature>
<comment type="caution">
    <text evidence="5">The sequence shown here is derived from an EMBL/GenBank/DDBJ whole genome shotgun (WGS) entry which is preliminary data.</text>
</comment>
<name>A0A9J6F0L7_RHIMP</name>
<organism evidence="5 6">
    <name type="scientific">Rhipicephalus microplus</name>
    <name type="common">Cattle tick</name>
    <name type="synonym">Boophilus microplus</name>
    <dbReference type="NCBI Taxonomy" id="6941"/>
    <lineage>
        <taxon>Eukaryota</taxon>
        <taxon>Metazoa</taxon>
        <taxon>Ecdysozoa</taxon>
        <taxon>Arthropoda</taxon>
        <taxon>Chelicerata</taxon>
        <taxon>Arachnida</taxon>
        <taxon>Acari</taxon>
        <taxon>Parasitiformes</taxon>
        <taxon>Ixodida</taxon>
        <taxon>Ixodoidea</taxon>
        <taxon>Ixodidae</taxon>
        <taxon>Rhipicephalinae</taxon>
        <taxon>Rhipicephalus</taxon>
        <taxon>Boophilus</taxon>
    </lineage>
</organism>